<keyword evidence="5" id="KW-0863">Zinc-finger</keyword>
<keyword evidence="7" id="KW-0862">Zinc</keyword>
<evidence type="ECO:0000256" key="9">
    <source>
        <dbReference type="ARBA" id="ARBA00023128"/>
    </source>
</evidence>
<comment type="caution">
    <text evidence="14">The sequence shown here is derived from an EMBL/GenBank/DDBJ whole genome shotgun (WGS) entry which is preliminary data.</text>
</comment>
<feature type="region of interest" description="Disordered" evidence="11">
    <location>
        <begin position="260"/>
        <end position="349"/>
    </location>
</feature>
<dbReference type="PANTHER" id="PTHR12197:SF251">
    <property type="entry name" value="EG:BACR7C10.4 PROTEIN"/>
    <property type="match status" value="1"/>
</dbReference>
<dbReference type="Gene3D" id="1.20.960.10">
    <property type="entry name" value="Mitochondrial outer membrane translocase complex, subunit Tom20 domain"/>
    <property type="match status" value="1"/>
</dbReference>
<protein>
    <submittedName>
        <fullName evidence="14">Mitochondrial import receptor subunit tom20</fullName>
    </submittedName>
</protein>
<evidence type="ECO:0000256" key="12">
    <source>
        <dbReference type="SAM" id="Phobius"/>
    </source>
</evidence>
<name>A0A9W8G448_9FUNG</name>
<dbReference type="InterPro" id="IPR046341">
    <property type="entry name" value="SET_dom_sf"/>
</dbReference>
<accession>A0A9W8G448</accession>
<sequence>MVSGKTIAIAATVTAAVAGLSYVAYFDYKRRHDRKFRRKLRRDRKKAEKTAEDVSNDSPDAINEVALKLLDEAAKEKLPSSPEEKEQFFMAQVSKGETLCAAGPSAYPAAACHFYQALKVYPNPVELVMIYQKTTPSEVFKLVMAMMAQEVRQKQSRYFDVFPPKDKNVQIKDKNKMEEEEDKKKPSAESKGKGLAKGKKSTTNSDSGSDVVVPNRALFSTKDFDAGETIYEEESVVSTLLPRAHNGQFCYHCLKSIPGAEPRAENNAKDATGTDETKAAKEPEEEQETEEKREETESINIVEGNEDKQDEEKNSDGEKNNDEEEDKEPGEIPIESASETKDEAKKSGSDVLECDKCHTAVYCSEKCRQDAYDAYHQFLCTNSTNSSATQFAELIKESHELAPILIAKFFGVLVDREKKKELARTLGSLKGISGTEESEDDEYTTWEHLECMRYLELIPSASDAKILNKLGELMSENVPGLTEFVTGERYTMLKGKLDYNAYAVHSAQEANVPAETEETHVSDTMRDDHSGSPVGVSLYLISSHITHSCDPNVQIVFPDNSAKAAIKTLKHIAKGEELHVSFVDTSLDVATRQKVLKGSYRLTCTCEKCKADLAAAPAATAAAADSNDDKEDKSDVEFKSADVKEDIEEIEINDEGEEEGEKN</sequence>
<dbReference type="InterPro" id="IPR023392">
    <property type="entry name" value="Tom20_dom_sf"/>
</dbReference>
<keyword evidence="6" id="KW-1000">Mitochondrion outer membrane</keyword>
<dbReference type="InterPro" id="IPR050869">
    <property type="entry name" value="H3K4_H4K5_MeTrfase"/>
</dbReference>
<comment type="subcellular location">
    <subcellularLocation>
        <location evidence="1">Mitochondrion outer membrane</location>
        <topology evidence="1">Single-pass membrane protein</topology>
    </subcellularLocation>
</comment>
<evidence type="ECO:0000256" key="3">
    <source>
        <dbReference type="ARBA" id="ARBA00022692"/>
    </source>
</evidence>
<feature type="compositionally biased region" description="Acidic residues" evidence="11">
    <location>
        <begin position="645"/>
        <end position="663"/>
    </location>
</feature>
<feature type="compositionally biased region" description="Basic and acidic residues" evidence="11">
    <location>
        <begin position="338"/>
        <end position="349"/>
    </location>
</feature>
<dbReference type="GO" id="GO:0005742">
    <property type="term" value="C:mitochondrial outer membrane translocase complex"/>
    <property type="evidence" value="ECO:0007669"/>
    <property type="project" value="InterPro"/>
</dbReference>
<feature type="domain" description="SET" evidence="13">
    <location>
        <begin position="479"/>
        <end position="583"/>
    </location>
</feature>
<evidence type="ECO:0000256" key="10">
    <source>
        <dbReference type="ARBA" id="ARBA00023136"/>
    </source>
</evidence>
<dbReference type="SUPFAM" id="SSF82199">
    <property type="entry name" value="SET domain"/>
    <property type="match status" value="1"/>
</dbReference>
<dbReference type="SUPFAM" id="SSF144232">
    <property type="entry name" value="HIT/MYND zinc finger-like"/>
    <property type="match status" value="1"/>
</dbReference>
<dbReference type="AlphaFoldDB" id="A0A9W8G448"/>
<reference evidence="14" key="1">
    <citation type="submission" date="2022-07" db="EMBL/GenBank/DDBJ databases">
        <title>Phylogenomic reconstructions and comparative analyses of Kickxellomycotina fungi.</title>
        <authorList>
            <person name="Reynolds N.K."/>
            <person name="Stajich J.E."/>
            <person name="Barry K."/>
            <person name="Grigoriev I.V."/>
            <person name="Crous P."/>
            <person name="Smith M.E."/>
        </authorList>
    </citation>
    <scope>NUCLEOTIDE SEQUENCE</scope>
    <source>
        <strain evidence="14">NRRL 3115</strain>
    </source>
</reference>
<dbReference type="Gene3D" id="1.10.220.160">
    <property type="match status" value="1"/>
</dbReference>
<comment type="similarity">
    <text evidence="2">Belongs to the Tom20 family.</text>
</comment>
<dbReference type="Pfam" id="PF02064">
    <property type="entry name" value="MAS20"/>
    <property type="match status" value="1"/>
</dbReference>
<dbReference type="PROSITE" id="PS50280">
    <property type="entry name" value="SET"/>
    <property type="match status" value="1"/>
</dbReference>
<gene>
    <name evidence="14" type="primary">TOM20</name>
    <name evidence="14" type="ORF">GGI25_005460</name>
</gene>
<evidence type="ECO:0000256" key="8">
    <source>
        <dbReference type="ARBA" id="ARBA00022989"/>
    </source>
</evidence>
<feature type="transmembrane region" description="Helical" evidence="12">
    <location>
        <begin position="6"/>
        <end position="28"/>
    </location>
</feature>
<evidence type="ECO:0000259" key="13">
    <source>
        <dbReference type="PROSITE" id="PS50280"/>
    </source>
</evidence>
<organism evidence="14 15">
    <name type="scientific">Coemansia spiralis</name>
    <dbReference type="NCBI Taxonomy" id="417178"/>
    <lineage>
        <taxon>Eukaryota</taxon>
        <taxon>Fungi</taxon>
        <taxon>Fungi incertae sedis</taxon>
        <taxon>Zoopagomycota</taxon>
        <taxon>Kickxellomycotina</taxon>
        <taxon>Kickxellomycetes</taxon>
        <taxon>Kickxellales</taxon>
        <taxon>Kickxellaceae</taxon>
        <taxon>Coemansia</taxon>
    </lineage>
</organism>
<dbReference type="GO" id="GO:0006886">
    <property type="term" value="P:intracellular protein transport"/>
    <property type="evidence" value="ECO:0007669"/>
    <property type="project" value="InterPro"/>
</dbReference>
<evidence type="ECO:0000256" key="5">
    <source>
        <dbReference type="ARBA" id="ARBA00022771"/>
    </source>
</evidence>
<dbReference type="Gene3D" id="6.10.140.2220">
    <property type="match status" value="1"/>
</dbReference>
<keyword evidence="4" id="KW-0479">Metal-binding</keyword>
<feature type="region of interest" description="Disordered" evidence="11">
    <location>
        <begin position="620"/>
        <end position="663"/>
    </location>
</feature>
<dbReference type="GO" id="GO:0006605">
    <property type="term" value="P:protein targeting"/>
    <property type="evidence" value="ECO:0007669"/>
    <property type="project" value="InterPro"/>
</dbReference>
<keyword evidence="3 12" id="KW-0812">Transmembrane</keyword>
<evidence type="ECO:0000256" key="6">
    <source>
        <dbReference type="ARBA" id="ARBA00022787"/>
    </source>
</evidence>
<evidence type="ECO:0000256" key="1">
    <source>
        <dbReference type="ARBA" id="ARBA00004572"/>
    </source>
</evidence>
<dbReference type="InterPro" id="IPR002893">
    <property type="entry name" value="Znf_MYND"/>
</dbReference>
<feature type="compositionally biased region" description="Basic and acidic residues" evidence="11">
    <location>
        <begin position="305"/>
        <end position="320"/>
    </location>
</feature>
<evidence type="ECO:0000256" key="4">
    <source>
        <dbReference type="ARBA" id="ARBA00022723"/>
    </source>
</evidence>
<dbReference type="Pfam" id="PF01753">
    <property type="entry name" value="zf-MYND"/>
    <property type="match status" value="1"/>
</dbReference>
<feature type="compositionally biased region" description="Basic and acidic residues" evidence="11">
    <location>
        <begin position="169"/>
        <end position="192"/>
    </location>
</feature>
<keyword evidence="8 12" id="KW-1133">Transmembrane helix</keyword>
<evidence type="ECO:0000313" key="15">
    <source>
        <dbReference type="Proteomes" id="UP001151518"/>
    </source>
</evidence>
<proteinExistence type="inferred from homology"/>
<evidence type="ECO:0000256" key="7">
    <source>
        <dbReference type="ARBA" id="ARBA00022833"/>
    </source>
</evidence>
<feature type="region of interest" description="Disordered" evidence="11">
    <location>
        <begin position="169"/>
        <end position="211"/>
    </location>
</feature>
<dbReference type="Pfam" id="PF00856">
    <property type="entry name" value="SET"/>
    <property type="match status" value="1"/>
</dbReference>
<keyword evidence="9" id="KW-0496">Mitochondrion</keyword>
<evidence type="ECO:0000256" key="2">
    <source>
        <dbReference type="ARBA" id="ARBA00005792"/>
    </source>
</evidence>
<evidence type="ECO:0000313" key="14">
    <source>
        <dbReference type="EMBL" id="KAJ2671593.1"/>
    </source>
</evidence>
<dbReference type="Gene3D" id="2.170.270.10">
    <property type="entry name" value="SET domain"/>
    <property type="match status" value="1"/>
</dbReference>
<dbReference type="GO" id="GO:0005634">
    <property type="term" value="C:nucleus"/>
    <property type="evidence" value="ECO:0007669"/>
    <property type="project" value="TreeGrafter"/>
</dbReference>
<dbReference type="GO" id="GO:0008270">
    <property type="term" value="F:zinc ion binding"/>
    <property type="evidence" value="ECO:0007669"/>
    <property type="project" value="UniProtKB-KW"/>
</dbReference>
<dbReference type="PANTHER" id="PTHR12197">
    <property type="entry name" value="HISTONE-LYSINE N-METHYLTRANSFERASE SMYD"/>
    <property type="match status" value="1"/>
</dbReference>
<dbReference type="SUPFAM" id="SSF47157">
    <property type="entry name" value="Mitochondrial import receptor subunit Tom20"/>
    <property type="match status" value="1"/>
</dbReference>
<feature type="compositionally biased region" description="Basic and acidic residues" evidence="11">
    <location>
        <begin position="630"/>
        <end position="644"/>
    </location>
</feature>
<dbReference type="CDD" id="cd20071">
    <property type="entry name" value="SET_SMYD"/>
    <property type="match status" value="1"/>
</dbReference>
<dbReference type="InterPro" id="IPR001214">
    <property type="entry name" value="SET_dom"/>
</dbReference>
<dbReference type="InterPro" id="IPR002056">
    <property type="entry name" value="MAS20"/>
</dbReference>
<dbReference type="PRINTS" id="PR00351">
    <property type="entry name" value="OM20RECEPTOR"/>
</dbReference>
<dbReference type="OrthoDB" id="2154253at2759"/>
<keyword evidence="10 12" id="KW-0472">Membrane</keyword>
<evidence type="ECO:0000256" key="11">
    <source>
        <dbReference type="SAM" id="MobiDB-lite"/>
    </source>
</evidence>
<dbReference type="EMBL" id="JANBTW010000099">
    <property type="protein sequence ID" value="KAJ2671593.1"/>
    <property type="molecule type" value="Genomic_DNA"/>
</dbReference>
<dbReference type="Proteomes" id="UP001151518">
    <property type="component" value="Unassembled WGS sequence"/>
</dbReference>
<keyword evidence="14" id="KW-0675">Receptor</keyword>